<proteinExistence type="predicted"/>
<comment type="caution">
    <text evidence="4">The sequence shown here is derived from an EMBL/GenBank/DDBJ whole genome shotgun (WGS) entry which is preliminary data.</text>
</comment>
<protein>
    <submittedName>
        <fullName evidence="4">Unnamed protein product</fullName>
    </submittedName>
</protein>
<feature type="chain" id="PRO_5040748950" evidence="3">
    <location>
        <begin position="29"/>
        <end position="336"/>
    </location>
</feature>
<evidence type="ECO:0000256" key="1">
    <source>
        <dbReference type="SAM" id="MobiDB-lite"/>
    </source>
</evidence>
<evidence type="ECO:0000256" key="3">
    <source>
        <dbReference type="SAM" id="SignalP"/>
    </source>
</evidence>
<feature type="transmembrane region" description="Helical" evidence="2">
    <location>
        <begin position="98"/>
        <end position="123"/>
    </location>
</feature>
<organism evidence="4 5">
    <name type="scientific">Phytophthora lilii</name>
    <dbReference type="NCBI Taxonomy" id="2077276"/>
    <lineage>
        <taxon>Eukaryota</taxon>
        <taxon>Sar</taxon>
        <taxon>Stramenopiles</taxon>
        <taxon>Oomycota</taxon>
        <taxon>Peronosporomycetes</taxon>
        <taxon>Peronosporales</taxon>
        <taxon>Peronosporaceae</taxon>
        <taxon>Phytophthora</taxon>
    </lineage>
</organism>
<accession>A0A9W6TPA6</accession>
<keyword evidence="2" id="KW-0812">Transmembrane</keyword>
<gene>
    <name evidence="4" type="ORF">Plil01_000621200</name>
</gene>
<dbReference type="EMBL" id="BSXW01000273">
    <property type="protein sequence ID" value="GMF17133.1"/>
    <property type="molecule type" value="Genomic_DNA"/>
</dbReference>
<dbReference type="AlphaFoldDB" id="A0A9W6TPA6"/>
<evidence type="ECO:0000313" key="5">
    <source>
        <dbReference type="Proteomes" id="UP001165083"/>
    </source>
</evidence>
<keyword evidence="3" id="KW-0732">Signal</keyword>
<feature type="compositionally biased region" description="Polar residues" evidence="1">
    <location>
        <begin position="326"/>
        <end position="336"/>
    </location>
</feature>
<keyword evidence="5" id="KW-1185">Reference proteome</keyword>
<dbReference type="OrthoDB" id="101951at2759"/>
<dbReference type="PROSITE" id="PS51257">
    <property type="entry name" value="PROKAR_LIPOPROTEIN"/>
    <property type="match status" value="1"/>
</dbReference>
<keyword evidence="2" id="KW-1133">Transmembrane helix</keyword>
<name>A0A9W6TPA6_9STRA</name>
<sequence length="336" mass="35534">MRRQRRGGGPTKALVLALLLGATACVWGLQVDHAQVDTDVTEGFQLADAFADTPSKNATELLDEVVVPAALESEVPPSGFPTTSSKHKKGNRLIEQPFGGALVAVEAAALLVGGATIVALVVAKVKARAAASQYSYEEGACMIKNFHRGQAALPATKYYMHFEFTTRRIRGSDAAVSLFDFKLSRLKATLQFWYTMSANPSMSCCRMNAARCSASRTIAGSFTPAESSCINSGVSSTCTASRSTTSSALSIDGAWSGAPVSSNSALIGNILQHSTALRICGSVNCLAFREKNTLVLRSARNDLIMSGGPVYECNTRTGGRRPPLRSTPSKSSNSLP</sequence>
<feature type="region of interest" description="Disordered" evidence="1">
    <location>
        <begin position="313"/>
        <end position="336"/>
    </location>
</feature>
<evidence type="ECO:0000256" key="2">
    <source>
        <dbReference type="SAM" id="Phobius"/>
    </source>
</evidence>
<dbReference type="Proteomes" id="UP001165083">
    <property type="component" value="Unassembled WGS sequence"/>
</dbReference>
<feature type="signal peptide" evidence="3">
    <location>
        <begin position="1"/>
        <end position="28"/>
    </location>
</feature>
<reference evidence="4" key="1">
    <citation type="submission" date="2023-04" db="EMBL/GenBank/DDBJ databases">
        <title>Phytophthora lilii NBRC 32176.</title>
        <authorList>
            <person name="Ichikawa N."/>
            <person name="Sato H."/>
            <person name="Tonouchi N."/>
        </authorList>
    </citation>
    <scope>NUCLEOTIDE SEQUENCE</scope>
    <source>
        <strain evidence="4">NBRC 32176</strain>
    </source>
</reference>
<evidence type="ECO:0000313" key="4">
    <source>
        <dbReference type="EMBL" id="GMF17133.1"/>
    </source>
</evidence>
<keyword evidence="2" id="KW-0472">Membrane</keyword>